<reference evidence="2 3" key="1">
    <citation type="submission" date="2016-06" db="EMBL/GenBank/DDBJ databases">
        <title>The Draft Genome Sequence and Annotation of the Desert Woodrat Neotoma lepida.</title>
        <authorList>
            <person name="Campbell M."/>
            <person name="Oakeson K.F."/>
            <person name="Yandell M."/>
            <person name="Halpert J.R."/>
            <person name="Dearing D."/>
        </authorList>
    </citation>
    <scope>NUCLEOTIDE SEQUENCE [LARGE SCALE GENOMIC DNA]</scope>
    <source>
        <strain evidence="2">417</strain>
        <tissue evidence="2">Liver</tissue>
    </source>
</reference>
<feature type="non-terminal residue" evidence="2">
    <location>
        <position position="170"/>
    </location>
</feature>
<evidence type="ECO:0000313" key="2">
    <source>
        <dbReference type="EMBL" id="OBS72955.1"/>
    </source>
</evidence>
<evidence type="ECO:0000256" key="1">
    <source>
        <dbReference type="SAM" id="MobiDB-lite"/>
    </source>
</evidence>
<name>A0A1A6H546_NEOLE</name>
<feature type="region of interest" description="Disordered" evidence="1">
    <location>
        <begin position="48"/>
        <end position="73"/>
    </location>
</feature>
<protein>
    <submittedName>
        <fullName evidence="2">Uncharacterized protein</fullName>
    </submittedName>
</protein>
<feature type="non-terminal residue" evidence="2">
    <location>
        <position position="1"/>
    </location>
</feature>
<dbReference type="Proteomes" id="UP000092124">
    <property type="component" value="Unassembled WGS sequence"/>
</dbReference>
<accession>A0A1A6H546</accession>
<gene>
    <name evidence="2" type="ORF">A6R68_12478</name>
</gene>
<sequence>PLKPQGLGSSLFPCPLNKKTIPYDTNNHRSREQCGGVVINVQVKWDEGPVMNEGHRPPKPGRSSWKTKTQSCPPGAHRDLLKSVKVFHHKKAAIAVMPCKWGKGIIQVNVPWRDDQATQAAGQFRDNPIEDKQNDWLGYKSNSCLLTFIATQVPTASRPGSAAAIHGQGQ</sequence>
<keyword evidence="3" id="KW-1185">Reference proteome</keyword>
<dbReference type="EMBL" id="LZPO01055069">
    <property type="protein sequence ID" value="OBS72955.1"/>
    <property type="molecule type" value="Genomic_DNA"/>
</dbReference>
<comment type="caution">
    <text evidence="2">The sequence shown here is derived from an EMBL/GenBank/DDBJ whole genome shotgun (WGS) entry which is preliminary data.</text>
</comment>
<organism evidence="2 3">
    <name type="scientific">Neotoma lepida</name>
    <name type="common">Desert woodrat</name>
    <dbReference type="NCBI Taxonomy" id="56216"/>
    <lineage>
        <taxon>Eukaryota</taxon>
        <taxon>Metazoa</taxon>
        <taxon>Chordata</taxon>
        <taxon>Craniata</taxon>
        <taxon>Vertebrata</taxon>
        <taxon>Euteleostomi</taxon>
        <taxon>Mammalia</taxon>
        <taxon>Eutheria</taxon>
        <taxon>Euarchontoglires</taxon>
        <taxon>Glires</taxon>
        <taxon>Rodentia</taxon>
        <taxon>Myomorpha</taxon>
        <taxon>Muroidea</taxon>
        <taxon>Cricetidae</taxon>
        <taxon>Neotominae</taxon>
        <taxon>Neotoma</taxon>
    </lineage>
</organism>
<dbReference type="AlphaFoldDB" id="A0A1A6H546"/>
<evidence type="ECO:0000313" key="3">
    <source>
        <dbReference type="Proteomes" id="UP000092124"/>
    </source>
</evidence>
<proteinExistence type="predicted"/>